<gene>
    <name evidence="1" type="ORF">UABAM_01815</name>
</gene>
<evidence type="ECO:0000313" key="2">
    <source>
        <dbReference type="Proteomes" id="UP000326354"/>
    </source>
</evidence>
<name>A0A5S9F2U0_UABAM</name>
<evidence type="ECO:0000313" key="1">
    <source>
        <dbReference type="EMBL" id="BBM83463.1"/>
    </source>
</evidence>
<dbReference type="Proteomes" id="UP000326354">
    <property type="component" value="Chromosome"/>
</dbReference>
<accession>A0A5S9F2U0</accession>
<reference evidence="1 2" key="1">
    <citation type="submission" date="2019-08" db="EMBL/GenBank/DDBJ databases">
        <title>Complete genome sequence of Candidatus Uab amorphum.</title>
        <authorList>
            <person name="Shiratori T."/>
            <person name="Suzuki S."/>
            <person name="Kakizawa Y."/>
            <person name="Ishida K."/>
        </authorList>
    </citation>
    <scope>NUCLEOTIDE SEQUENCE [LARGE SCALE GENOMIC DNA]</scope>
    <source>
        <strain evidence="1 2">SRT547</strain>
    </source>
</reference>
<sequence>MKAIKSCLIKLFVCLFVLTYCLYTSNCEVSFDTVALSILSCRYFAILCIEFLYINLDSEVLPV</sequence>
<protein>
    <submittedName>
        <fullName evidence="1">Uncharacterized protein</fullName>
    </submittedName>
</protein>
<organism evidence="1 2">
    <name type="scientific">Uabimicrobium amorphum</name>
    <dbReference type="NCBI Taxonomy" id="2596890"/>
    <lineage>
        <taxon>Bacteria</taxon>
        <taxon>Pseudomonadati</taxon>
        <taxon>Planctomycetota</taxon>
        <taxon>Candidatus Uabimicrobiia</taxon>
        <taxon>Candidatus Uabimicrobiales</taxon>
        <taxon>Candidatus Uabimicrobiaceae</taxon>
        <taxon>Candidatus Uabimicrobium</taxon>
    </lineage>
</organism>
<dbReference type="KEGG" id="uam:UABAM_01815"/>
<keyword evidence="2" id="KW-1185">Reference proteome</keyword>
<dbReference type="EMBL" id="AP019860">
    <property type="protein sequence ID" value="BBM83463.1"/>
    <property type="molecule type" value="Genomic_DNA"/>
</dbReference>
<proteinExistence type="predicted"/>
<dbReference type="AlphaFoldDB" id="A0A5S9F2U0"/>